<keyword evidence="5" id="KW-1134">Transmembrane beta strand</keyword>
<dbReference type="CDD" id="cd01343">
    <property type="entry name" value="PL1_Passenger_AT"/>
    <property type="match status" value="1"/>
</dbReference>
<evidence type="ECO:0000256" key="3">
    <source>
        <dbReference type="ARBA" id="ARBA00004571"/>
    </source>
</evidence>
<evidence type="ECO:0000256" key="16">
    <source>
        <dbReference type="SAM" id="Coils"/>
    </source>
</evidence>
<dbReference type="STRING" id="735.B0185_02055"/>
<dbReference type="PRINTS" id="PR00921">
    <property type="entry name" value="IGASERPTASE"/>
</dbReference>
<evidence type="ECO:0000259" key="17">
    <source>
        <dbReference type="PROSITE" id="PS51208"/>
    </source>
</evidence>
<name>A0A369ZCW3_HAEPH</name>
<comment type="caution">
    <text evidence="19">The sequence shown here is derived from an EMBL/GenBank/DDBJ whole genome shotgun (WGS) entry which is preliminary data.</text>
</comment>
<dbReference type="Pfam" id="PF02395">
    <property type="entry name" value="Peptidase_S6"/>
    <property type="match status" value="1"/>
</dbReference>
<evidence type="ECO:0000256" key="10">
    <source>
        <dbReference type="ARBA" id="ARBA00022764"/>
    </source>
</evidence>
<evidence type="ECO:0000256" key="9">
    <source>
        <dbReference type="ARBA" id="ARBA00022729"/>
    </source>
</evidence>
<evidence type="ECO:0000256" key="2">
    <source>
        <dbReference type="ARBA" id="ARBA00004418"/>
    </source>
</evidence>
<dbReference type="InterPro" id="IPR036709">
    <property type="entry name" value="Autotransporte_beta_dom_sf"/>
</dbReference>
<dbReference type="Gene3D" id="3.30.160.280">
    <property type="match status" value="1"/>
</dbReference>
<keyword evidence="16" id="KW-0175">Coiled coil</keyword>
<comment type="subcellular location">
    <subcellularLocation>
        <location evidence="3">Cell outer membrane</location>
        <topology evidence="3">Multi-pass membrane protein</topology>
    </subcellularLocation>
    <subcellularLocation>
        <location evidence="1">Cell surface</location>
    </subcellularLocation>
    <subcellularLocation>
        <location evidence="2">Periplasm</location>
    </subcellularLocation>
    <subcellularLocation>
        <location evidence="4">Secreted</location>
    </subcellularLocation>
</comment>
<dbReference type="InterPro" id="IPR004899">
    <property type="entry name" value="Pertactin_central"/>
</dbReference>
<keyword evidence="9" id="KW-0732">Signal</keyword>
<dbReference type="InterPro" id="IPR000710">
    <property type="entry name" value="Peptidase_S6"/>
</dbReference>
<dbReference type="GO" id="GO:0009986">
    <property type="term" value="C:cell surface"/>
    <property type="evidence" value="ECO:0007669"/>
    <property type="project" value="UniProtKB-SubCell"/>
</dbReference>
<evidence type="ECO:0000256" key="13">
    <source>
        <dbReference type="ARBA" id="ARBA00023136"/>
    </source>
</evidence>
<dbReference type="InterPro" id="IPR057393">
    <property type="entry name" value="PIC_HAP1_IgA0_b-sol2"/>
</dbReference>
<dbReference type="GO" id="GO:0009279">
    <property type="term" value="C:cell outer membrane"/>
    <property type="evidence" value="ECO:0007669"/>
    <property type="project" value="UniProtKB-SubCell"/>
</dbReference>
<dbReference type="Pfam" id="PF03797">
    <property type="entry name" value="Autotransporter"/>
    <property type="match status" value="1"/>
</dbReference>
<sequence length="1505" mass="167952">MSKSNIFRPTFIALNVAVMCAGTQASMVRDDVNYQYFRDFAENKGQFFIGAKNIPIFDKQGKSVGTMLPNLPMPDLHVASRVSGVATLFNPQYVASVKHNSGYGSVQFGENSNNPDSHHFDYLITDRNNHDKYDFHSPRLHKLVTEVTPIPLNNIAFDNNRKTGPKNGAFLDKERYPYFVRVGSGRQYLRSKDGKEKTSLTSAYNYLTGGTPLKPNSSMDNWVLFSGDLYETLGTYGLPGDSGSALLAYDAKEQRWVLAGVLSTFNGYDGKNNIYTIIQPDSIHRAFENDEMTVSLNGSTYSWQNRGVGKSVLQSGNQAVEIPVTNVNVASKDENRQRPSLDNGKTVHFTGRDGSTLVLKESINQGAGALHFNQNAIVRTDSNDVTWLGAGVVVNGNKTVNWRVKNPKNDRLSKLGTGTLYVDGQGKNLGDISVGEGTVILDQKSLNGQQQAFNQVGITSGRGTVVLANDKQVNPDNIYFGFRGGRLDVNGHNLTFHRIQNSDDGAKIVNNSRTQAAEINIIGRDNFAQQDIEWVNWGQHSTTSLAIYEYKNNHRNNRLDYFRLKEGKNPRAYFPWDMETTNDWEFLGNSKSEVIQRVLAEANARKHLDTYSGFFGETDQRYHNGRLSIAYRPQVANSIWALTGGANLNGNIYVENGKLLLSGVPVPHAYDHLNKKEVIEEGNWINRQFKANEFDVAGNATLESGRNVSVLEGNFNARHQAQIQLGFTQGKSDECIRESYSGTTKCSEKTVISQTAFNSVPVTSVYGDVSLEHQSQFSLGKAHLMGRINSVGAETQVNLLPHSEWTLNNNSVVGNLFLAPNSQITLNSLYDEMNSTYKGWVKFNQLVVDGQLTGNGHFRFLANVAESRGDNVVVNGLASGNYLLSLKNTGEEPKNVAPLSLVKLNHPNQHRQNAHFALENGFVDLGAYRYILANFDNDYRLYNPLRDAELHFGSNSELVANSQREFHVVHQALVDKEHELARLQRSYTQAEGVNKIDQNRAARLLEDIRNTTNSYNQATSEYNRTARIRFIKRGKLYKQFTQLKVLLERQRNEYRGLSEQEKRSQQEVQKLLNLVNQIKTNVHSLESRQDNVLEEMNRLQAGLSSSIARAQQLCEAQNLSSDICRKVAKVANEGNVTLFEEEIDASIERIELAQQALANAQGNKGETDIAQSSLNESVLALLDSLNKAYQTEQEIQQFLSTQSGTVSIPVQSQLISRYSNTALSELSANVNGALQIGRNLDRHLSSGDPSNVWMNTESTKQTYRSDYYRPYKQTMTLTQIGVAQDMSDNVKIGAVLSHSRANNEFNESVSGKHRFTSVNAFTKGNWENGIFASVDLGYGRSRNTVTFDGKDNVFHRNIFNVGGNLGANWDLSGWLNVQPSIGVRYYRLSGVTYNLSEAKIASKALRLTTYRVGVLLDKTFDINGVKVTPSFTTNYYDATQRKLAIDGALSVNNVVMKQQFGRYFTHEIGLSAQFHRWNISTHIGMLKGSHVAPQKFGAVKVGFTW</sequence>
<dbReference type="InterPro" id="IPR005546">
    <property type="entry name" value="Autotransporte_beta"/>
</dbReference>
<protein>
    <submittedName>
        <fullName evidence="19">Autotransporter domain-containing protein</fullName>
    </submittedName>
</protein>
<dbReference type="GO" id="GO:0042597">
    <property type="term" value="C:periplasmic space"/>
    <property type="evidence" value="ECO:0007669"/>
    <property type="project" value="UniProtKB-SubCell"/>
</dbReference>
<keyword evidence="10" id="KW-0574">Periplasm</keyword>
<dbReference type="InterPro" id="IPR012332">
    <property type="entry name" value="Autotransporter_pectin_lyase_C"/>
</dbReference>
<reference evidence="19 20" key="1">
    <citation type="submission" date="2018-05" db="EMBL/GenBank/DDBJ databases">
        <title>Draft Genome Sequences for a Diverse set of 7 Haemophilus Species.</title>
        <authorList>
            <person name="Nichols M."/>
            <person name="Topaz N."/>
            <person name="Wang X."/>
            <person name="Wang X."/>
            <person name="Boxrud D."/>
        </authorList>
    </citation>
    <scope>NUCLEOTIDE SEQUENCE [LARGE SCALE GENOMIC DNA]</scope>
    <source>
        <strain evidence="19 20">C2010039593</strain>
    </source>
</reference>
<evidence type="ECO:0000256" key="6">
    <source>
        <dbReference type="ARBA" id="ARBA00022525"/>
    </source>
</evidence>
<keyword evidence="15" id="KW-0998">Cell outer membrane</keyword>
<evidence type="ECO:0000313" key="20">
    <source>
        <dbReference type="Proteomes" id="UP000253999"/>
    </source>
</evidence>
<evidence type="ECO:0000256" key="4">
    <source>
        <dbReference type="ARBA" id="ARBA00004613"/>
    </source>
</evidence>
<dbReference type="SUPFAM" id="SSF51126">
    <property type="entry name" value="Pectin lyase-like"/>
    <property type="match status" value="1"/>
</dbReference>
<dbReference type="PROSITE" id="PS51208">
    <property type="entry name" value="AUTOTRANSPORTER"/>
    <property type="match status" value="1"/>
</dbReference>
<dbReference type="InterPro" id="IPR050909">
    <property type="entry name" value="Bact_Autotransporter_VF"/>
</dbReference>
<evidence type="ECO:0000256" key="12">
    <source>
        <dbReference type="ARBA" id="ARBA00022825"/>
    </source>
</evidence>
<dbReference type="InterPro" id="IPR030396">
    <property type="entry name" value="Peptidase_S6_dom"/>
</dbReference>
<evidence type="ECO:0000256" key="11">
    <source>
        <dbReference type="ARBA" id="ARBA00022801"/>
    </source>
</evidence>
<keyword evidence="7" id="KW-0645">Protease</keyword>
<dbReference type="InterPro" id="IPR011050">
    <property type="entry name" value="Pectin_lyase_fold/virulence"/>
</dbReference>
<proteinExistence type="predicted"/>
<accession>A0A369ZCW3</accession>
<feature type="domain" description="Autotransporter" evidence="17">
    <location>
        <begin position="1245"/>
        <end position="1505"/>
    </location>
</feature>
<feature type="coiled-coil region" evidence="16">
    <location>
        <begin position="973"/>
        <end position="1088"/>
    </location>
</feature>
<dbReference type="EMBL" id="QEQD01000005">
    <property type="protein sequence ID" value="RDF04097.1"/>
    <property type="molecule type" value="Genomic_DNA"/>
</dbReference>
<organism evidence="19 20">
    <name type="scientific">Haemophilus parahaemolyticus</name>
    <dbReference type="NCBI Taxonomy" id="735"/>
    <lineage>
        <taxon>Bacteria</taxon>
        <taxon>Pseudomonadati</taxon>
        <taxon>Pseudomonadota</taxon>
        <taxon>Gammaproteobacteria</taxon>
        <taxon>Pasteurellales</taxon>
        <taxon>Pasteurellaceae</taxon>
        <taxon>Haemophilus</taxon>
    </lineage>
</organism>
<evidence type="ECO:0000256" key="1">
    <source>
        <dbReference type="ARBA" id="ARBA00004241"/>
    </source>
</evidence>
<dbReference type="Gene3D" id="2.40.128.130">
    <property type="entry name" value="Autotransporter beta-domain"/>
    <property type="match status" value="1"/>
</dbReference>
<evidence type="ECO:0000256" key="7">
    <source>
        <dbReference type="ARBA" id="ARBA00022670"/>
    </source>
</evidence>
<dbReference type="Gene3D" id="2.40.10.120">
    <property type="match status" value="1"/>
</dbReference>
<dbReference type="GO" id="GO:0004252">
    <property type="term" value="F:serine-type endopeptidase activity"/>
    <property type="evidence" value="ECO:0007669"/>
    <property type="project" value="InterPro"/>
</dbReference>
<gene>
    <name evidence="19" type="ORF">DPV98_06160</name>
</gene>
<evidence type="ECO:0000313" key="19">
    <source>
        <dbReference type="EMBL" id="RDF04097.1"/>
    </source>
</evidence>
<dbReference type="SUPFAM" id="SSF103515">
    <property type="entry name" value="Autotransporter"/>
    <property type="match status" value="1"/>
</dbReference>
<keyword evidence="13" id="KW-0472">Membrane</keyword>
<evidence type="ECO:0000259" key="18">
    <source>
        <dbReference type="PROSITE" id="PS51691"/>
    </source>
</evidence>
<evidence type="ECO:0000256" key="14">
    <source>
        <dbReference type="ARBA" id="ARBA00023145"/>
    </source>
</evidence>
<dbReference type="Proteomes" id="UP000253999">
    <property type="component" value="Unassembled WGS sequence"/>
</dbReference>
<dbReference type="Pfam" id="PF24078">
    <property type="entry name" value="Beta-sol_PIC_HAP1_IgA0_2nd"/>
    <property type="match status" value="1"/>
</dbReference>
<feature type="domain" description="Peptidase S6" evidence="18">
    <location>
        <begin position="26"/>
        <end position="285"/>
    </location>
</feature>
<dbReference type="PANTHER" id="PTHR12338:SF10">
    <property type="entry name" value="ADHESION AND PENETRATION PROTEIN AUTOTRANSPORTER"/>
    <property type="match status" value="1"/>
</dbReference>
<evidence type="ECO:0000256" key="8">
    <source>
        <dbReference type="ARBA" id="ARBA00022692"/>
    </source>
</evidence>
<dbReference type="GO" id="GO:0005576">
    <property type="term" value="C:extracellular region"/>
    <property type="evidence" value="ECO:0007669"/>
    <property type="project" value="UniProtKB-SubCell"/>
</dbReference>
<dbReference type="RefSeq" id="WP_111313068.1">
    <property type="nucleotide sequence ID" value="NZ_QEQD01000005.1"/>
</dbReference>
<evidence type="ECO:0000256" key="15">
    <source>
        <dbReference type="ARBA" id="ARBA00023237"/>
    </source>
</evidence>
<dbReference type="Gene3D" id="2.160.20.20">
    <property type="match status" value="2"/>
</dbReference>
<dbReference type="GO" id="GO:0006508">
    <property type="term" value="P:proteolysis"/>
    <property type="evidence" value="ECO:0007669"/>
    <property type="project" value="UniProtKB-KW"/>
</dbReference>
<keyword evidence="6" id="KW-0964">Secreted</keyword>
<evidence type="ECO:0000256" key="5">
    <source>
        <dbReference type="ARBA" id="ARBA00022452"/>
    </source>
</evidence>
<keyword evidence="8" id="KW-0812">Transmembrane</keyword>
<keyword evidence="12" id="KW-0720">Serine protease</keyword>
<dbReference type="SMART" id="SM00869">
    <property type="entry name" value="Autotransporter"/>
    <property type="match status" value="1"/>
</dbReference>
<dbReference type="Pfam" id="PF03212">
    <property type="entry name" value="Pertactin"/>
    <property type="match status" value="1"/>
</dbReference>
<dbReference type="PANTHER" id="PTHR12338">
    <property type="entry name" value="AUTOTRANSPORTER"/>
    <property type="match status" value="1"/>
</dbReference>
<dbReference type="PROSITE" id="PS51691">
    <property type="entry name" value="PEPTIDASE_S6"/>
    <property type="match status" value="1"/>
</dbReference>
<keyword evidence="14" id="KW-0865">Zymogen</keyword>
<keyword evidence="11" id="KW-0378">Hydrolase</keyword>